<gene>
    <name evidence="1" type="ORF">QAD02_019709</name>
</gene>
<dbReference type="EMBL" id="CM056741">
    <property type="protein sequence ID" value="KAJ8683917.1"/>
    <property type="molecule type" value="Genomic_DNA"/>
</dbReference>
<keyword evidence="2" id="KW-1185">Reference proteome</keyword>
<comment type="caution">
    <text evidence="1">The sequence shown here is derived from an EMBL/GenBank/DDBJ whole genome shotgun (WGS) entry which is preliminary data.</text>
</comment>
<reference evidence="1" key="1">
    <citation type="submission" date="2023-04" db="EMBL/GenBank/DDBJ databases">
        <title>A chromosome-level genome assembly of the parasitoid wasp Eretmocerus hayati.</title>
        <authorList>
            <person name="Zhong Y."/>
            <person name="Liu S."/>
            <person name="Liu Y."/>
        </authorList>
    </citation>
    <scope>NUCLEOTIDE SEQUENCE</scope>
    <source>
        <strain evidence="1">ZJU_SS_LIU_2023</strain>
    </source>
</reference>
<sequence>MTDEKPRKKVWVDGCYDLVHFGHANNFRQAREFGDYLVVGVHSDEEIAKHKRKTVLTEEERYKIVKAIKWVDEVVRDAPYVTSVELLDEYQCDFCIHGDDPTTTADGKDSYHLVKEAGRYKQVKRTAGISTTNLVNRVLETAKRDVKEGESSESQESAPRIVSKSPYTGSKFLATTKKIIQISNNTEPKEGDRIIYVDGAFDLFHVGHLDFLEAAKKEGDFLIVGLYSDEDICEDREEPIMNLMERAFNVLACRYVDDVVFGAPMKVTEELMDHFKVDLVCCGITSDEKGRYDVPKAKEKFKIIDSKNDMTTAEICKRIIRERSEHEARNVKKEERELEAMKYMNQDLQP</sequence>
<protein>
    <submittedName>
        <fullName evidence="1">Uncharacterized protein</fullName>
    </submittedName>
</protein>
<organism evidence="1 2">
    <name type="scientific">Eretmocerus hayati</name>
    <dbReference type="NCBI Taxonomy" id="131215"/>
    <lineage>
        <taxon>Eukaryota</taxon>
        <taxon>Metazoa</taxon>
        <taxon>Ecdysozoa</taxon>
        <taxon>Arthropoda</taxon>
        <taxon>Hexapoda</taxon>
        <taxon>Insecta</taxon>
        <taxon>Pterygota</taxon>
        <taxon>Neoptera</taxon>
        <taxon>Endopterygota</taxon>
        <taxon>Hymenoptera</taxon>
        <taxon>Apocrita</taxon>
        <taxon>Proctotrupomorpha</taxon>
        <taxon>Chalcidoidea</taxon>
        <taxon>Aphelinidae</taxon>
        <taxon>Aphelininae</taxon>
        <taxon>Eretmocerus</taxon>
    </lineage>
</organism>
<proteinExistence type="predicted"/>
<name>A0ACC2PKL8_9HYME</name>
<accession>A0ACC2PKL8</accession>
<evidence type="ECO:0000313" key="2">
    <source>
        <dbReference type="Proteomes" id="UP001239111"/>
    </source>
</evidence>
<evidence type="ECO:0000313" key="1">
    <source>
        <dbReference type="EMBL" id="KAJ8683917.1"/>
    </source>
</evidence>
<dbReference type="Proteomes" id="UP001239111">
    <property type="component" value="Chromosome 1"/>
</dbReference>